<feature type="active site" description="Proton donor/acceptor" evidence="4">
    <location>
        <position position="461"/>
    </location>
</feature>
<keyword evidence="1 7" id="KW-0489">Methyltransferase</keyword>
<evidence type="ECO:0000313" key="13">
    <source>
        <dbReference type="Proteomes" id="UP001203297"/>
    </source>
</evidence>
<evidence type="ECO:0000313" key="12">
    <source>
        <dbReference type="EMBL" id="KAI0303817.1"/>
    </source>
</evidence>
<evidence type="ECO:0000256" key="8">
    <source>
        <dbReference type="SAM" id="MobiDB-lite"/>
    </source>
</evidence>
<dbReference type="GO" id="GO:0005829">
    <property type="term" value="C:cytosol"/>
    <property type="evidence" value="ECO:0007669"/>
    <property type="project" value="TreeGrafter"/>
</dbReference>
<feature type="domain" description="PRMT5 TIM barrel" evidence="10">
    <location>
        <begin position="41"/>
        <end position="170"/>
    </location>
</feature>
<feature type="domain" description="PRMT5 TIM barrel" evidence="10">
    <location>
        <begin position="218"/>
        <end position="304"/>
    </location>
</feature>
<evidence type="ECO:0000256" key="3">
    <source>
        <dbReference type="ARBA" id="ARBA00022691"/>
    </source>
</evidence>
<dbReference type="PANTHER" id="PTHR10738">
    <property type="entry name" value="PROTEIN ARGININE N-METHYLTRANSFERASE 5"/>
    <property type="match status" value="1"/>
</dbReference>
<comment type="caution">
    <text evidence="12">The sequence shown here is derived from an EMBL/GenBank/DDBJ whole genome shotgun (WGS) entry which is preliminary data.</text>
</comment>
<dbReference type="GO" id="GO:0032259">
    <property type="term" value="P:methylation"/>
    <property type="evidence" value="ECO:0007669"/>
    <property type="project" value="UniProtKB-KW"/>
</dbReference>
<dbReference type="Proteomes" id="UP001203297">
    <property type="component" value="Unassembled WGS sequence"/>
</dbReference>
<dbReference type="PROSITE" id="PS51678">
    <property type="entry name" value="SAM_MT_PRMT"/>
    <property type="match status" value="1"/>
</dbReference>
<dbReference type="Pfam" id="PF17286">
    <property type="entry name" value="PRMT5_C"/>
    <property type="match status" value="1"/>
</dbReference>
<evidence type="ECO:0000256" key="4">
    <source>
        <dbReference type="PIRSR" id="PIRSR015894-1"/>
    </source>
</evidence>
<evidence type="ECO:0000259" key="9">
    <source>
        <dbReference type="Pfam" id="PF05185"/>
    </source>
</evidence>
<dbReference type="InterPro" id="IPR035248">
    <property type="entry name" value="PRMT5_C"/>
</dbReference>
<dbReference type="GO" id="GO:0006355">
    <property type="term" value="P:regulation of DNA-templated transcription"/>
    <property type="evidence" value="ECO:0007669"/>
    <property type="project" value="TreeGrafter"/>
</dbReference>
<dbReference type="InterPro" id="IPR035075">
    <property type="entry name" value="PRMT5"/>
</dbReference>
<evidence type="ECO:0000259" key="10">
    <source>
        <dbReference type="Pfam" id="PF17285"/>
    </source>
</evidence>
<name>A0AAD4M842_9AGAM</name>
<proteinExistence type="predicted"/>
<evidence type="ECO:0000256" key="6">
    <source>
        <dbReference type="PIRSR" id="PIRSR015894-3"/>
    </source>
</evidence>
<feature type="active site" description="Proton donor/acceptor" evidence="4">
    <location>
        <position position="452"/>
    </location>
</feature>
<dbReference type="Pfam" id="PF05185">
    <property type="entry name" value="PRMT5"/>
    <property type="match status" value="1"/>
</dbReference>
<gene>
    <name evidence="12" type="ORF">B0F90DRAFT_1809503</name>
</gene>
<dbReference type="PANTHER" id="PTHR10738:SF0">
    <property type="entry name" value="PROTEIN ARGININE N-METHYLTRANSFERASE 5"/>
    <property type="match status" value="1"/>
</dbReference>
<dbReference type="CDD" id="cd02440">
    <property type="entry name" value="AdoMet_MTases"/>
    <property type="match status" value="1"/>
</dbReference>
<feature type="binding site" evidence="5">
    <location>
        <position position="409"/>
    </location>
    <ligand>
        <name>S-adenosyl-L-methionine</name>
        <dbReference type="ChEBI" id="CHEBI:59789"/>
    </ligand>
</feature>
<evidence type="ECO:0000256" key="2">
    <source>
        <dbReference type="ARBA" id="ARBA00022679"/>
    </source>
</evidence>
<evidence type="ECO:0000256" key="1">
    <source>
        <dbReference type="ARBA" id="ARBA00022603"/>
    </source>
</evidence>
<keyword evidence="2 7" id="KW-0808">Transferase</keyword>
<dbReference type="GO" id="GO:0016274">
    <property type="term" value="F:protein-arginine N-methyltransferase activity"/>
    <property type="evidence" value="ECO:0007669"/>
    <property type="project" value="InterPro"/>
</dbReference>
<feature type="binding site" evidence="5">
    <location>
        <begin position="436"/>
        <end position="437"/>
    </location>
    <ligand>
        <name>S-adenosyl-L-methionine</name>
        <dbReference type="ChEBI" id="CHEBI:59789"/>
    </ligand>
</feature>
<dbReference type="EMBL" id="WTXG01000008">
    <property type="protein sequence ID" value="KAI0303817.1"/>
    <property type="molecule type" value="Genomic_DNA"/>
</dbReference>
<evidence type="ECO:0000259" key="11">
    <source>
        <dbReference type="Pfam" id="PF17286"/>
    </source>
</evidence>
<feature type="binding site" evidence="5">
    <location>
        <begin position="355"/>
        <end position="356"/>
    </location>
    <ligand>
        <name>S-adenosyl-L-methionine</name>
        <dbReference type="ChEBI" id="CHEBI:59789"/>
    </ligand>
</feature>
<dbReference type="Pfam" id="PF17285">
    <property type="entry name" value="PRMT5_TIM"/>
    <property type="match status" value="2"/>
</dbReference>
<keyword evidence="3 5" id="KW-0949">S-adenosyl-L-methionine</keyword>
<dbReference type="InterPro" id="IPR035247">
    <property type="entry name" value="PRMT5_TIM"/>
</dbReference>
<feature type="region of interest" description="Disordered" evidence="8">
    <location>
        <begin position="176"/>
        <end position="206"/>
    </location>
</feature>
<evidence type="ECO:0000256" key="7">
    <source>
        <dbReference type="PROSITE-ProRule" id="PRU01015"/>
    </source>
</evidence>
<dbReference type="Gene3D" id="2.70.160.11">
    <property type="entry name" value="Hnrnp arginine n-methyltransferase1"/>
    <property type="match status" value="1"/>
</dbReference>
<dbReference type="Gene3D" id="3.40.50.150">
    <property type="entry name" value="Vaccinia Virus protein VP39"/>
    <property type="match status" value="1"/>
</dbReference>
<dbReference type="AlphaFoldDB" id="A0AAD4M842"/>
<dbReference type="FunFam" id="2.70.160.11:FF:000020">
    <property type="entry name" value="Protein arginine N-methyltransferase"/>
    <property type="match status" value="1"/>
</dbReference>
<sequence length="750" mass="83334">MASWENPVPIAAYLSFSDLETRSLLDSQDALLIDDARSRTYDAVCVPLATDKWKDRWRDMCIISSEPGRERNESTELRAENWRANPVFELGEVTMTRLEQAEGVIVMISDWLELDASDNWVRHDSEIAMQQELSYASYLDIQTAIFPPPRNRNQIAAYGRAINTCLHGYLTCTNSPPRGSSPPLVSTSSTTSSSTPIRSPEPRAVTSTEAELNITWESLDLTPPLPSMSGVLNRWAAEPIKHLFVPASTFIANAKGYPVLPKGAQSFIRDILKHRPAVILSDTTAGLHVKGGEAAYLQYVRHLDKTSPAVIQAKTAGTVENFARGYQDYLQAPLQPLMDNLQGITYQTFEQDPVKYQKYEEAIYAALSEWPLSERIIICVAGAGRGPLVGRCLSAISRVKCNASVYAIEKNPSAYVTLQQRKASEWKEKVHLLFGDMRSLAVPEPADIIVSELLGSFGDNELSPECLDGAMRFLKPSGISIPSSYTAYLAPLSSSKLYNEVHAGKDDKAPETPYVVMFQAVNILSGEGDDFEGRCGPQIQECWDFEHPRRDVVLDERGLPVTNSHNIRSAKLTFHIPHAGVLHGLAGYFEAILYGEIGLSIHPHRKDHISKDMLSWFPLFFPLKESLYLPSNSELQVSMWRLTNQRQVWYEWYAESFLPVLRPPAETPSGGGSMPRVDGRGSFMTATSTPFVPPSPLIDAIDNPFLVSGDRLFKEMTKRVEEVSKIETGVVKIGQTSLHNPGGRSSWIGL</sequence>
<feature type="domain" description="PRMT5 arginine-N-methyltransferase" evidence="9">
    <location>
        <begin position="320"/>
        <end position="481"/>
    </location>
</feature>
<dbReference type="Gene3D" id="3.20.20.150">
    <property type="entry name" value="Divalent-metal-dependent TIM barrel enzymes"/>
    <property type="match status" value="1"/>
</dbReference>
<dbReference type="GO" id="GO:0005634">
    <property type="term" value="C:nucleus"/>
    <property type="evidence" value="ECO:0007669"/>
    <property type="project" value="TreeGrafter"/>
</dbReference>
<organism evidence="12 13">
    <name type="scientific">Multifurca ochricompacta</name>
    <dbReference type="NCBI Taxonomy" id="376703"/>
    <lineage>
        <taxon>Eukaryota</taxon>
        <taxon>Fungi</taxon>
        <taxon>Dikarya</taxon>
        <taxon>Basidiomycota</taxon>
        <taxon>Agaricomycotina</taxon>
        <taxon>Agaricomycetes</taxon>
        <taxon>Russulales</taxon>
        <taxon>Russulaceae</taxon>
        <taxon>Multifurca</taxon>
    </lineage>
</organism>
<evidence type="ECO:0000256" key="5">
    <source>
        <dbReference type="PIRSR" id="PIRSR015894-2"/>
    </source>
</evidence>
<dbReference type="SUPFAM" id="SSF53335">
    <property type="entry name" value="S-adenosyl-L-methionine-dependent methyltransferases"/>
    <property type="match status" value="1"/>
</dbReference>
<feature type="site" description="Critical for specifying symmetric addition of methyl groups" evidence="6">
    <location>
        <position position="349"/>
    </location>
</feature>
<accession>A0AAD4M842</accession>
<feature type="binding site" evidence="5">
    <location>
        <position position="346"/>
    </location>
    <ligand>
        <name>S-adenosyl-L-methionine</name>
        <dbReference type="ChEBI" id="CHEBI:59789"/>
    </ligand>
</feature>
<feature type="domain" description="PRMT5 oligomerisation" evidence="11">
    <location>
        <begin position="484"/>
        <end position="748"/>
    </location>
</feature>
<feature type="compositionally biased region" description="Low complexity" evidence="8">
    <location>
        <begin position="181"/>
        <end position="198"/>
    </location>
</feature>
<protein>
    <submittedName>
        <fullName evidence="12">PRMT5-domain-containing protein</fullName>
    </submittedName>
</protein>
<dbReference type="InterPro" id="IPR025799">
    <property type="entry name" value="Arg_MeTrfase"/>
</dbReference>
<reference evidence="12" key="1">
    <citation type="journal article" date="2022" name="New Phytol.">
        <title>Evolutionary transition to the ectomycorrhizal habit in the genomes of a hyperdiverse lineage of mushroom-forming fungi.</title>
        <authorList>
            <person name="Looney B."/>
            <person name="Miyauchi S."/>
            <person name="Morin E."/>
            <person name="Drula E."/>
            <person name="Courty P.E."/>
            <person name="Kohler A."/>
            <person name="Kuo A."/>
            <person name="LaButti K."/>
            <person name="Pangilinan J."/>
            <person name="Lipzen A."/>
            <person name="Riley R."/>
            <person name="Andreopoulos W."/>
            <person name="He G."/>
            <person name="Johnson J."/>
            <person name="Nolan M."/>
            <person name="Tritt A."/>
            <person name="Barry K.W."/>
            <person name="Grigoriev I.V."/>
            <person name="Nagy L.G."/>
            <person name="Hibbett D."/>
            <person name="Henrissat B."/>
            <person name="Matheny P.B."/>
            <person name="Labbe J."/>
            <person name="Martin F.M."/>
        </authorList>
    </citation>
    <scope>NUCLEOTIDE SEQUENCE</scope>
    <source>
        <strain evidence="12">BPL690</strain>
    </source>
</reference>
<dbReference type="InterPro" id="IPR029063">
    <property type="entry name" value="SAM-dependent_MTases_sf"/>
</dbReference>
<keyword evidence="13" id="KW-1185">Reference proteome</keyword>